<dbReference type="Proteomes" id="UP001303473">
    <property type="component" value="Unassembled WGS sequence"/>
</dbReference>
<keyword evidence="4" id="KW-1185">Reference proteome</keyword>
<feature type="compositionally biased region" description="Basic and acidic residues" evidence="2">
    <location>
        <begin position="103"/>
        <end position="148"/>
    </location>
</feature>
<evidence type="ECO:0000313" key="3">
    <source>
        <dbReference type="EMBL" id="KAK3942449.1"/>
    </source>
</evidence>
<evidence type="ECO:0000313" key="4">
    <source>
        <dbReference type="Proteomes" id="UP001303473"/>
    </source>
</evidence>
<reference evidence="4" key="1">
    <citation type="journal article" date="2023" name="Mol. Phylogenet. Evol.">
        <title>Genome-scale phylogeny and comparative genomics of the fungal order Sordariales.</title>
        <authorList>
            <person name="Hensen N."/>
            <person name="Bonometti L."/>
            <person name="Westerberg I."/>
            <person name="Brannstrom I.O."/>
            <person name="Guillou S."/>
            <person name="Cros-Aarteil S."/>
            <person name="Calhoun S."/>
            <person name="Haridas S."/>
            <person name="Kuo A."/>
            <person name="Mondo S."/>
            <person name="Pangilinan J."/>
            <person name="Riley R."/>
            <person name="LaButti K."/>
            <person name="Andreopoulos B."/>
            <person name="Lipzen A."/>
            <person name="Chen C."/>
            <person name="Yan M."/>
            <person name="Daum C."/>
            <person name="Ng V."/>
            <person name="Clum A."/>
            <person name="Steindorff A."/>
            <person name="Ohm R.A."/>
            <person name="Martin F."/>
            <person name="Silar P."/>
            <person name="Natvig D.O."/>
            <person name="Lalanne C."/>
            <person name="Gautier V."/>
            <person name="Ament-Velasquez S.L."/>
            <person name="Kruys A."/>
            <person name="Hutchinson M.I."/>
            <person name="Powell A.J."/>
            <person name="Barry K."/>
            <person name="Miller A.N."/>
            <person name="Grigoriev I.V."/>
            <person name="Debuchy R."/>
            <person name="Gladieux P."/>
            <person name="Hiltunen Thoren M."/>
            <person name="Johannesson H."/>
        </authorList>
    </citation>
    <scope>NUCLEOTIDE SEQUENCE [LARGE SCALE GENOMIC DNA]</scope>
    <source>
        <strain evidence="4">CBS 340.73</strain>
    </source>
</reference>
<organism evidence="3 4">
    <name type="scientific">Diplogelasinospora grovesii</name>
    <dbReference type="NCBI Taxonomy" id="303347"/>
    <lineage>
        <taxon>Eukaryota</taxon>
        <taxon>Fungi</taxon>
        <taxon>Dikarya</taxon>
        <taxon>Ascomycota</taxon>
        <taxon>Pezizomycotina</taxon>
        <taxon>Sordariomycetes</taxon>
        <taxon>Sordariomycetidae</taxon>
        <taxon>Sordariales</taxon>
        <taxon>Diplogelasinosporaceae</taxon>
        <taxon>Diplogelasinospora</taxon>
    </lineage>
</organism>
<dbReference type="PANTHER" id="PTHR31996">
    <property type="entry name" value="COILED-COIL DOMAIN-CONTAINING PROTEIN 115"/>
    <property type="match status" value="1"/>
</dbReference>
<proteinExistence type="predicted"/>
<feature type="compositionally biased region" description="Low complexity" evidence="2">
    <location>
        <begin position="86"/>
        <end position="101"/>
    </location>
</feature>
<dbReference type="InterPro" id="IPR040357">
    <property type="entry name" value="Vma22/CCDC115"/>
</dbReference>
<dbReference type="GO" id="GO:1990871">
    <property type="term" value="C:Vma12-Vma22 assembly complex"/>
    <property type="evidence" value="ECO:0007669"/>
    <property type="project" value="TreeGrafter"/>
</dbReference>
<feature type="compositionally biased region" description="Basic and acidic residues" evidence="2">
    <location>
        <begin position="203"/>
        <end position="214"/>
    </location>
</feature>
<dbReference type="PANTHER" id="PTHR31996:SF2">
    <property type="entry name" value="COILED-COIL DOMAIN-CONTAINING PROTEIN 115"/>
    <property type="match status" value="1"/>
</dbReference>
<dbReference type="EMBL" id="MU853774">
    <property type="protein sequence ID" value="KAK3942449.1"/>
    <property type="molecule type" value="Genomic_DNA"/>
</dbReference>
<gene>
    <name evidence="3" type="ORF">QBC46DRAFT_75712</name>
</gene>
<dbReference type="GO" id="GO:0051082">
    <property type="term" value="F:unfolded protein binding"/>
    <property type="evidence" value="ECO:0007669"/>
    <property type="project" value="TreeGrafter"/>
</dbReference>
<dbReference type="Pfam" id="PF21730">
    <property type="entry name" value="Vma22_CCDC115"/>
    <property type="match status" value="1"/>
</dbReference>
<evidence type="ECO:0000256" key="1">
    <source>
        <dbReference type="ARBA" id="ARBA00093634"/>
    </source>
</evidence>
<comment type="caution">
    <text evidence="3">The sequence shown here is derived from an EMBL/GenBank/DDBJ whole genome shotgun (WGS) entry which is preliminary data.</text>
</comment>
<name>A0AAN6NCE1_9PEZI</name>
<feature type="region of interest" description="Disordered" evidence="2">
    <location>
        <begin position="194"/>
        <end position="214"/>
    </location>
</feature>
<dbReference type="GO" id="GO:0070072">
    <property type="term" value="P:vacuolar proton-transporting V-type ATPase complex assembly"/>
    <property type="evidence" value="ECO:0007669"/>
    <property type="project" value="InterPro"/>
</dbReference>
<protein>
    <recommendedName>
        <fullName evidence="1">Vacuolar ATPase assembly protein VMA22</fullName>
    </recommendedName>
</protein>
<evidence type="ECO:0000256" key="2">
    <source>
        <dbReference type="SAM" id="MobiDB-lite"/>
    </source>
</evidence>
<dbReference type="AlphaFoldDB" id="A0AAN6NCE1"/>
<feature type="region of interest" description="Disordered" evidence="2">
    <location>
        <begin position="86"/>
        <end position="150"/>
    </location>
</feature>
<accession>A0AAN6NCE1</accession>
<sequence length="214" mass="24345">MANTATDDDSIDNLLERYLSLLDEYTKLRASLHNLQSSIYQNLARANFSAERGVRYGQDYYDERMQATRKLTVKLASDCPVFEVYQDEQQQQQPPTVDATQDAAKDGEDDKKEEKVKGEEGSKQDSTKEQEEEDEKKTPHQAKSKDPLRWFGLLTPMPLRQAQSHATQAVQDIVPKLVSIDAEMAEVEIKIRRARKKRTKAAAAEEKKQQGGLD</sequence>